<keyword evidence="1" id="KW-0812">Transmembrane</keyword>
<evidence type="ECO:0000313" key="4">
    <source>
        <dbReference type="Proteomes" id="UP001500929"/>
    </source>
</evidence>
<sequence length="366" mass="38426">MRLASLDGLRGLAAVVVVVGHARLVLLGDPTFVWPVPAELVEAGSAVGGRAVWLFFVLSGLVLTRLAQRSGFEYGPYLLSRLVRLYLPVAAAVAFTIVTMLLVPRTGTGFGPWIDTHPERFRVTDVVADLTLVSGVSGNLSPLWSLQWEVLFSMLLVLYVTVLRRAPWWCAVAAGVVTSAAGAAIGSALLQYLPMFAIGVGLAFGWERLGSAIARFRRVVSGGPATAIAVAALAAAACQPWATGQLLRAGFTPSVVNALAVGADAVASLLAAVVVTLVVGFDPVLQRLFSSPPFLWLGTISFSLYLIHEPVLIAAARLAGPVPLTVGVSLLLCLAVAVVFQRVVEGPAHRLSQGLRRGRIGVNGPD</sequence>
<feature type="transmembrane region" description="Helical" evidence="1">
    <location>
        <begin position="12"/>
        <end position="34"/>
    </location>
</feature>
<feature type="transmembrane region" description="Helical" evidence="1">
    <location>
        <begin position="168"/>
        <end position="186"/>
    </location>
</feature>
<dbReference type="InterPro" id="IPR002656">
    <property type="entry name" value="Acyl_transf_3_dom"/>
</dbReference>
<keyword evidence="1" id="KW-1133">Transmembrane helix</keyword>
<feature type="transmembrane region" description="Helical" evidence="1">
    <location>
        <begin position="85"/>
        <end position="103"/>
    </location>
</feature>
<feature type="transmembrane region" description="Helical" evidence="1">
    <location>
        <begin position="254"/>
        <end position="281"/>
    </location>
</feature>
<keyword evidence="4" id="KW-1185">Reference proteome</keyword>
<keyword evidence="1" id="KW-0472">Membrane</keyword>
<name>A0ABN3E1B8_9MICO</name>
<feature type="transmembrane region" description="Helical" evidence="1">
    <location>
        <begin position="192"/>
        <end position="210"/>
    </location>
</feature>
<dbReference type="PANTHER" id="PTHR23028">
    <property type="entry name" value="ACETYLTRANSFERASE"/>
    <property type="match status" value="1"/>
</dbReference>
<gene>
    <name evidence="3" type="ORF">GCM10009851_34800</name>
</gene>
<dbReference type="Pfam" id="PF01757">
    <property type="entry name" value="Acyl_transf_3"/>
    <property type="match status" value="1"/>
</dbReference>
<dbReference type="PANTHER" id="PTHR23028:SF53">
    <property type="entry name" value="ACYL_TRANSF_3 DOMAIN-CONTAINING PROTEIN"/>
    <property type="match status" value="1"/>
</dbReference>
<protein>
    <recommendedName>
        <fullName evidence="2">Acyltransferase 3 domain-containing protein</fullName>
    </recommendedName>
</protein>
<feature type="transmembrane region" description="Helical" evidence="1">
    <location>
        <begin position="46"/>
        <end position="64"/>
    </location>
</feature>
<dbReference type="EMBL" id="BAAAQY010000012">
    <property type="protein sequence ID" value="GAA2246378.1"/>
    <property type="molecule type" value="Genomic_DNA"/>
</dbReference>
<evidence type="ECO:0000256" key="1">
    <source>
        <dbReference type="SAM" id="Phobius"/>
    </source>
</evidence>
<proteinExistence type="predicted"/>
<dbReference type="Proteomes" id="UP001500929">
    <property type="component" value="Unassembled WGS sequence"/>
</dbReference>
<feature type="domain" description="Acyltransferase 3" evidence="2">
    <location>
        <begin position="4"/>
        <end position="340"/>
    </location>
</feature>
<dbReference type="RefSeq" id="WP_259480811.1">
    <property type="nucleotide sequence ID" value="NZ_BAAAQY010000012.1"/>
</dbReference>
<organism evidence="3 4">
    <name type="scientific">Herbiconiux moechotypicola</name>
    <dbReference type="NCBI Taxonomy" id="637393"/>
    <lineage>
        <taxon>Bacteria</taxon>
        <taxon>Bacillati</taxon>
        <taxon>Actinomycetota</taxon>
        <taxon>Actinomycetes</taxon>
        <taxon>Micrococcales</taxon>
        <taxon>Microbacteriaceae</taxon>
        <taxon>Herbiconiux</taxon>
    </lineage>
</organism>
<feature type="transmembrane region" description="Helical" evidence="1">
    <location>
        <begin position="222"/>
        <end position="242"/>
    </location>
</feature>
<evidence type="ECO:0000313" key="3">
    <source>
        <dbReference type="EMBL" id="GAA2246378.1"/>
    </source>
</evidence>
<accession>A0ABN3E1B8</accession>
<evidence type="ECO:0000259" key="2">
    <source>
        <dbReference type="Pfam" id="PF01757"/>
    </source>
</evidence>
<dbReference type="InterPro" id="IPR050879">
    <property type="entry name" value="Acyltransferase_3"/>
</dbReference>
<feature type="transmembrane region" description="Helical" evidence="1">
    <location>
        <begin position="143"/>
        <end position="161"/>
    </location>
</feature>
<feature type="transmembrane region" description="Helical" evidence="1">
    <location>
        <begin position="293"/>
        <end position="316"/>
    </location>
</feature>
<reference evidence="3 4" key="1">
    <citation type="journal article" date="2019" name="Int. J. Syst. Evol. Microbiol.">
        <title>The Global Catalogue of Microorganisms (GCM) 10K type strain sequencing project: providing services to taxonomists for standard genome sequencing and annotation.</title>
        <authorList>
            <consortium name="The Broad Institute Genomics Platform"/>
            <consortium name="The Broad Institute Genome Sequencing Center for Infectious Disease"/>
            <person name="Wu L."/>
            <person name="Ma J."/>
        </authorList>
    </citation>
    <scope>NUCLEOTIDE SEQUENCE [LARGE SCALE GENOMIC DNA]</scope>
    <source>
        <strain evidence="3 4">JCM 16117</strain>
    </source>
</reference>
<comment type="caution">
    <text evidence="3">The sequence shown here is derived from an EMBL/GenBank/DDBJ whole genome shotgun (WGS) entry which is preliminary data.</text>
</comment>
<feature type="transmembrane region" description="Helical" evidence="1">
    <location>
        <begin position="322"/>
        <end position="340"/>
    </location>
</feature>